<reference evidence="1" key="4">
    <citation type="submission" date="2019-03" db="UniProtKB">
        <authorList>
            <consortium name="EnsemblPlants"/>
        </authorList>
    </citation>
    <scope>IDENTIFICATION</scope>
</reference>
<proteinExistence type="predicted"/>
<evidence type="ECO:0000313" key="1">
    <source>
        <dbReference type="EnsemblPlants" id="AET3Gv20851800.7"/>
    </source>
</evidence>
<reference evidence="1" key="5">
    <citation type="journal article" date="2021" name="G3 (Bethesda)">
        <title>Aegilops tauschii genome assembly Aet v5.0 features greater sequence contiguity and improved annotation.</title>
        <authorList>
            <person name="Wang L."/>
            <person name="Zhu T."/>
            <person name="Rodriguez J.C."/>
            <person name="Deal K.R."/>
            <person name="Dubcovsky J."/>
            <person name="McGuire P.E."/>
            <person name="Lux T."/>
            <person name="Spannagl M."/>
            <person name="Mayer K.F.X."/>
            <person name="Baldrich P."/>
            <person name="Meyers B.C."/>
            <person name="Huo N."/>
            <person name="Gu Y.Q."/>
            <person name="Zhou H."/>
            <person name="Devos K.M."/>
            <person name="Bennetzen J.L."/>
            <person name="Unver T."/>
            <person name="Budak H."/>
            <person name="Gulick P.J."/>
            <person name="Galiba G."/>
            <person name="Kalapos B."/>
            <person name="Nelson D.R."/>
            <person name="Li P."/>
            <person name="You F.M."/>
            <person name="Luo M.C."/>
            <person name="Dvorak J."/>
        </authorList>
    </citation>
    <scope>NUCLEOTIDE SEQUENCE [LARGE SCALE GENOMIC DNA]</scope>
    <source>
        <strain evidence="1">cv. AL8/78</strain>
    </source>
</reference>
<organism evidence="1 2">
    <name type="scientific">Aegilops tauschii subsp. strangulata</name>
    <name type="common">Goatgrass</name>
    <dbReference type="NCBI Taxonomy" id="200361"/>
    <lineage>
        <taxon>Eukaryota</taxon>
        <taxon>Viridiplantae</taxon>
        <taxon>Streptophyta</taxon>
        <taxon>Embryophyta</taxon>
        <taxon>Tracheophyta</taxon>
        <taxon>Spermatophyta</taxon>
        <taxon>Magnoliopsida</taxon>
        <taxon>Liliopsida</taxon>
        <taxon>Poales</taxon>
        <taxon>Poaceae</taxon>
        <taxon>BOP clade</taxon>
        <taxon>Pooideae</taxon>
        <taxon>Triticodae</taxon>
        <taxon>Triticeae</taxon>
        <taxon>Triticinae</taxon>
        <taxon>Aegilops</taxon>
    </lineage>
</organism>
<reference evidence="2" key="1">
    <citation type="journal article" date="2014" name="Science">
        <title>Ancient hybridizations among the ancestral genomes of bread wheat.</title>
        <authorList>
            <consortium name="International Wheat Genome Sequencing Consortium,"/>
            <person name="Marcussen T."/>
            <person name="Sandve S.R."/>
            <person name="Heier L."/>
            <person name="Spannagl M."/>
            <person name="Pfeifer M."/>
            <person name="Jakobsen K.S."/>
            <person name="Wulff B.B."/>
            <person name="Steuernagel B."/>
            <person name="Mayer K.F."/>
            <person name="Olsen O.A."/>
        </authorList>
    </citation>
    <scope>NUCLEOTIDE SEQUENCE [LARGE SCALE GENOMIC DNA]</scope>
    <source>
        <strain evidence="2">cv. AL8/78</strain>
    </source>
</reference>
<dbReference type="EnsemblPlants" id="AET3Gv20851800.7">
    <property type="protein sequence ID" value="AET3Gv20851800.7"/>
    <property type="gene ID" value="AET3Gv20851800"/>
</dbReference>
<evidence type="ECO:0000313" key="2">
    <source>
        <dbReference type="Proteomes" id="UP000015105"/>
    </source>
</evidence>
<keyword evidence="2" id="KW-1185">Reference proteome</keyword>
<dbReference type="Proteomes" id="UP000015105">
    <property type="component" value="Chromosome 3D"/>
</dbReference>
<name>A0A453G1D5_AEGTS</name>
<accession>A0A453G1D5</accession>
<reference evidence="2" key="2">
    <citation type="journal article" date="2017" name="Nat. Plants">
        <title>The Aegilops tauschii genome reveals multiple impacts of transposons.</title>
        <authorList>
            <person name="Zhao G."/>
            <person name="Zou C."/>
            <person name="Li K."/>
            <person name="Wang K."/>
            <person name="Li T."/>
            <person name="Gao L."/>
            <person name="Zhang X."/>
            <person name="Wang H."/>
            <person name="Yang Z."/>
            <person name="Liu X."/>
            <person name="Jiang W."/>
            <person name="Mao L."/>
            <person name="Kong X."/>
            <person name="Jiao Y."/>
            <person name="Jia J."/>
        </authorList>
    </citation>
    <scope>NUCLEOTIDE SEQUENCE [LARGE SCALE GENOMIC DNA]</scope>
    <source>
        <strain evidence="2">cv. AL8/78</strain>
    </source>
</reference>
<reference evidence="1" key="3">
    <citation type="journal article" date="2017" name="Nature">
        <title>Genome sequence of the progenitor of the wheat D genome Aegilops tauschii.</title>
        <authorList>
            <person name="Luo M.C."/>
            <person name="Gu Y.Q."/>
            <person name="Puiu D."/>
            <person name="Wang H."/>
            <person name="Twardziok S.O."/>
            <person name="Deal K.R."/>
            <person name="Huo N."/>
            <person name="Zhu T."/>
            <person name="Wang L."/>
            <person name="Wang Y."/>
            <person name="McGuire P.E."/>
            <person name="Liu S."/>
            <person name="Long H."/>
            <person name="Ramasamy R.K."/>
            <person name="Rodriguez J.C."/>
            <person name="Van S.L."/>
            <person name="Yuan L."/>
            <person name="Wang Z."/>
            <person name="Xia Z."/>
            <person name="Xiao L."/>
            <person name="Anderson O.D."/>
            <person name="Ouyang S."/>
            <person name="Liang Y."/>
            <person name="Zimin A.V."/>
            <person name="Pertea G."/>
            <person name="Qi P."/>
            <person name="Bennetzen J.L."/>
            <person name="Dai X."/>
            <person name="Dawson M.W."/>
            <person name="Muller H.G."/>
            <person name="Kugler K."/>
            <person name="Rivarola-Duarte L."/>
            <person name="Spannagl M."/>
            <person name="Mayer K.F.X."/>
            <person name="Lu F.H."/>
            <person name="Bevan M.W."/>
            <person name="Leroy P."/>
            <person name="Li P."/>
            <person name="You F.M."/>
            <person name="Sun Q."/>
            <person name="Liu Z."/>
            <person name="Lyons E."/>
            <person name="Wicker T."/>
            <person name="Salzberg S.L."/>
            <person name="Devos K.M."/>
            <person name="Dvorak J."/>
        </authorList>
    </citation>
    <scope>NUCLEOTIDE SEQUENCE [LARGE SCALE GENOMIC DNA]</scope>
    <source>
        <strain evidence="1">cv. AL8/78</strain>
    </source>
</reference>
<dbReference type="AlphaFoldDB" id="A0A453G1D5"/>
<protein>
    <submittedName>
        <fullName evidence="1">Uncharacterized protein</fullName>
    </submittedName>
</protein>
<sequence>ARDQPDTSRLARDAWRWQGTTVSIDRSISPAYIKRRADIHHASPEPARLRLR</sequence>
<dbReference type="Gramene" id="AET3Gv20851800.7">
    <property type="protein sequence ID" value="AET3Gv20851800.7"/>
    <property type="gene ID" value="AET3Gv20851800"/>
</dbReference>